<keyword evidence="1" id="KW-0732">Signal</keyword>
<protein>
    <recommendedName>
        <fullName evidence="4">Transposase</fullName>
    </recommendedName>
</protein>
<evidence type="ECO:0008006" key="4">
    <source>
        <dbReference type="Google" id="ProtNLM"/>
    </source>
</evidence>
<evidence type="ECO:0000313" key="3">
    <source>
        <dbReference type="Proteomes" id="UP000836841"/>
    </source>
</evidence>
<evidence type="ECO:0000313" key="2">
    <source>
        <dbReference type="EMBL" id="CAH2068833.1"/>
    </source>
</evidence>
<evidence type="ECO:0000256" key="1">
    <source>
        <dbReference type="SAM" id="SignalP"/>
    </source>
</evidence>
<dbReference type="EMBL" id="CAJVSB020000855">
    <property type="protein sequence ID" value="CAH2068833.1"/>
    <property type="molecule type" value="Genomic_DNA"/>
</dbReference>
<accession>A0AAU9SL38</accession>
<feature type="chain" id="PRO_5043672928" description="Transposase" evidence="1">
    <location>
        <begin position="19"/>
        <end position="64"/>
    </location>
</feature>
<sequence length="64" mass="7709">MLYIHWIILFLPAGQVRGKRLLFELLKKLDAELKHEVCHWAAYYVRSYTRKIISEFYKEGVNPL</sequence>
<keyword evidence="3" id="KW-1185">Reference proteome</keyword>
<comment type="caution">
    <text evidence="2">The sequence shown here is derived from an EMBL/GenBank/DDBJ whole genome shotgun (WGS) entry which is preliminary data.</text>
</comment>
<dbReference type="AlphaFoldDB" id="A0AAU9SL38"/>
<dbReference type="Proteomes" id="UP000836841">
    <property type="component" value="Unassembled WGS sequence"/>
</dbReference>
<organism evidence="2 3">
    <name type="scientific">Thlaspi arvense</name>
    <name type="common">Field penny-cress</name>
    <dbReference type="NCBI Taxonomy" id="13288"/>
    <lineage>
        <taxon>Eukaryota</taxon>
        <taxon>Viridiplantae</taxon>
        <taxon>Streptophyta</taxon>
        <taxon>Embryophyta</taxon>
        <taxon>Tracheophyta</taxon>
        <taxon>Spermatophyta</taxon>
        <taxon>Magnoliopsida</taxon>
        <taxon>eudicotyledons</taxon>
        <taxon>Gunneridae</taxon>
        <taxon>Pentapetalae</taxon>
        <taxon>rosids</taxon>
        <taxon>malvids</taxon>
        <taxon>Brassicales</taxon>
        <taxon>Brassicaceae</taxon>
        <taxon>Thlaspideae</taxon>
        <taxon>Thlaspi</taxon>
    </lineage>
</organism>
<reference evidence="2 3" key="1">
    <citation type="submission" date="2022-03" db="EMBL/GenBank/DDBJ databases">
        <authorList>
            <person name="Nunn A."/>
            <person name="Chopra R."/>
            <person name="Nunn A."/>
            <person name="Contreras Garrido A."/>
        </authorList>
    </citation>
    <scope>NUCLEOTIDE SEQUENCE [LARGE SCALE GENOMIC DNA]</scope>
</reference>
<gene>
    <name evidence="2" type="ORF">TAV2_LOCUS18396</name>
</gene>
<feature type="signal peptide" evidence="1">
    <location>
        <begin position="1"/>
        <end position="18"/>
    </location>
</feature>
<proteinExistence type="predicted"/>
<name>A0AAU9SL38_THLAR</name>